<dbReference type="GO" id="GO:0043419">
    <property type="term" value="P:urea catabolic process"/>
    <property type="evidence" value="ECO:0007669"/>
    <property type="project" value="InterPro"/>
</dbReference>
<dbReference type="CDD" id="cd00407">
    <property type="entry name" value="Urease_beta"/>
    <property type="match status" value="1"/>
</dbReference>
<dbReference type="InterPro" id="IPR002019">
    <property type="entry name" value="Urease_beta-like"/>
</dbReference>
<comment type="catalytic activity">
    <reaction evidence="2">
        <text>urea + 2 H2O + H(+) = hydrogencarbonate + 2 NH4(+)</text>
        <dbReference type="Rhea" id="RHEA:20557"/>
        <dbReference type="ChEBI" id="CHEBI:15377"/>
        <dbReference type="ChEBI" id="CHEBI:15378"/>
        <dbReference type="ChEBI" id="CHEBI:16199"/>
        <dbReference type="ChEBI" id="CHEBI:17544"/>
        <dbReference type="ChEBI" id="CHEBI:28938"/>
        <dbReference type="EC" id="3.5.1.5"/>
    </reaction>
</comment>
<reference evidence="3 4" key="1">
    <citation type="journal article" date="2014" name="BMC Genomics">
        <title>Comparison of environmental and isolate Sulfobacillus genomes reveals diverse carbon, sulfur, nitrogen, and hydrogen metabolisms.</title>
        <authorList>
            <person name="Justice N.B."/>
            <person name="Norman A."/>
            <person name="Brown C.T."/>
            <person name="Singh A."/>
            <person name="Thomas B.C."/>
            <person name="Banfield J.F."/>
        </authorList>
    </citation>
    <scope>NUCLEOTIDE SEQUENCE [LARGE SCALE GENOMIC DNA]</scope>
    <source>
        <strain evidence="3">AMDSBA1</strain>
    </source>
</reference>
<sequence length="123" mass="13512">MIPGEIRVSEEPLVTDNGSAVPLEVSNTGDRPIQVGSHFHFFEVNKALKFARDQAYGMRLDILAGTAVRFEPGVKKTVMLTPVNGLRRVYGLNGLTEGFLDDQSTKDRAFEKARQLGFGGEES</sequence>
<comment type="caution">
    <text evidence="3">The sequence shown here is derived from an EMBL/GenBank/DDBJ whole genome shotgun (WGS) entry which is preliminary data.</text>
</comment>
<dbReference type="NCBIfam" id="TIGR00192">
    <property type="entry name" value="urease_beta"/>
    <property type="match status" value="1"/>
</dbReference>
<accession>A0A2T2X0I5</accession>
<dbReference type="PANTHER" id="PTHR33569:SF1">
    <property type="entry name" value="UREASE"/>
    <property type="match status" value="1"/>
</dbReference>
<dbReference type="NCBIfam" id="NF009682">
    <property type="entry name" value="PRK13203.1"/>
    <property type="match status" value="1"/>
</dbReference>
<protein>
    <submittedName>
        <fullName evidence="3">Urease subunit beta</fullName>
    </submittedName>
</protein>
<dbReference type="EMBL" id="PXYT01000022">
    <property type="protein sequence ID" value="PSR28001.1"/>
    <property type="molecule type" value="Genomic_DNA"/>
</dbReference>
<dbReference type="Gene3D" id="2.10.150.10">
    <property type="entry name" value="Urease, beta subunit"/>
    <property type="match status" value="1"/>
</dbReference>
<dbReference type="AlphaFoldDB" id="A0A2T2X0I5"/>
<keyword evidence="1" id="KW-0378">Hydrolase</keyword>
<dbReference type="GO" id="GO:0009039">
    <property type="term" value="F:urease activity"/>
    <property type="evidence" value="ECO:0007669"/>
    <property type="project" value="UniProtKB-EC"/>
</dbReference>
<dbReference type="SUPFAM" id="SSF51278">
    <property type="entry name" value="Urease, beta-subunit"/>
    <property type="match status" value="1"/>
</dbReference>
<organism evidence="3 4">
    <name type="scientific">Sulfobacillus benefaciens</name>
    <dbReference type="NCBI Taxonomy" id="453960"/>
    <lineage>
        <taxon>Bacteria</taxon>
        <taxon>Bacillati</taxon>
        <taxon>Bacillota</taxon>
        <taxon>Clostridia</taxon>
        <taxon>Eubacteriales</taxon>
        <taxon>Clostridiales Family XVII. Incertae Sedis</taxon>
        <taxon>Sulfobacillus</taxon>
    </lineage>
</organism>
<evidence type="ECO:0000313" key="3">
    <source>
        <dbReference type="EMBL" id="PSR28001.1"/>
    </source>
</evidence>
<gene>
    <name evidence="3" type="ORF">C7B43_10615</name>
</gene>
<dbReference type="GO" id="GO:0035550">
    <property type="term" value="C:urease complex"/>
    <property type="evidence" value="ECO:0007669"/>
    <property type="project" value="InterPro"/>
</dbReference>
<evidence type="ECO:0000313" key="4">
    <source>
        <dbReference type="Proteomes" id="UP000242699"/>
    </source>
</evidence>
<evidence type="ECO:0000256" key="2">
    <source>
        <dbReference type="ARBA" id="ARBA00047778"/>
    </source>
</evidence>
<proteinExistence type="predicted"/>
<dbReference type="Pfam" id="PF00699">
    <property type="entry name" value="Urease_beta"/>
    <property type="match status" value="1"/>
</dbReference>
<dbReference type="Proteomes" id="UP000242699">
    <property type="component" value="Unassembled WGS sequence"/>
</dbReference>
<dbReference type="PANTHER" id="PTHR33569">
    <property type="entry name" value="UREASE"/>
    <property type="match status" value="1"/>
</dbReference>
<name>A0A2T2X0I5_9FIRM</name>
<dbReference type="InterPro" id="IPR050069">
    <property type="entry name" value="Urease_subunit"/>
</dbReference>
<evidence type="ECO:0000256" key="1">
    <source>
        <dbReference type="ARBA" id="ARBA00022801"/>
    </source>
</evidence>
<dbReference type="InterPro" id="IPR036461">
    <property type="entry name" value="Urease_betasu_sf"/>
</dbReference>